<keyword evidence="2" id="KW-1185">Reference proteome</keyword>
<organism evidence="1 2">
    <name type="scientific">Xylaria curta</name>
    <dbReference type="NCBI Taxonomy" id="42375"/>
    <lineage>
        <taxon>Eukaryota</taxon>
        <taxon>Fungi</taxon>
        <taxon>Dikarya</taxon>
        <taxon>Ascomycota</taxon>
        <taxon>Pezizomycotina</taxon>
        <taxon>Sordariomycetes</taxon>
        <taxon>Xylariomycetidae</taxon>
        <taxon>Xylariales</taxon>
        <taxon>Xylariaceae</taxon>
        <taxon>Xylaria</taxon>
    </lineage>
</organism>
<reference evidence="1" key="1">
    <citation type="submission" date="2022-10" db="EMBL/GenBank/DDBJ databases">
        <title>Genome Sequence of Xylaria curta.</title>
        <authorList>
            <person name="Buettner E."/>
        </authorList>
    </citation>
    <scope>NUCLEOTIDE SEQUENCE</scope>
    <source>
        <strain evidence="1">Babe10</strain>
    </source>
</reference>
<dbReference type="Proteomes" id="UP001143856">
    <property type="component" value="Unassembled WGS sequence"/>
</dbReference>
<evidence type="ECO:0000313" key="2">
    <source>
        <dbReference type="Proteomes" id="UP001143856"/>
    </source>
</evidence>
<sequence length="726" mass="80148">MSSAREGKRNSRPKTKAIRHGLTLDTRAAQDSYKVENSNLAVQENSNGKLAMPSNRENKKDSRARPNTKGLSLDTKFAQDSYKVVSPGVAIDTRLARNPSNVDVPRLSEAMMNTNWRNPRRAPEEGNLDTMDPPWSAPPEQSKLLAEAKNRPQRDDDHGVMNYDHSLKRVAYRCSRPEDVKPELIPFTRPDSVDPELCLSAPATKMEFSTAEVGTEERASKYNPSVFQPSVKSLVRLDKMAPIKRAGYEKILDWDEGYVDFKWNKYEGLRNTSSITTVSIVGPCSALSSSWETLEFPYAEIRAVESSKKFETGLSDVEETIRNQLSVLMEPQTAGLPPAYLRKEYEEIREERRRAMTLAQSTLGPQGHRRGVVSNKEAPGREGNDTQFNNLLGKLNKLCAHRLRAFTVNDRNSAYDPNATNRTGDTEKGSPQRSPSGDSGIGGLSPLKGRKRSSTLNPKAVEFRYSPLEMPSLVVNGCNSSPVQASKQISEEPVDPIRRLETRVAELEAQLALQQPQKAQFVPQKQANGCKTYQASHGAKGYGSKTKIPGGGMRHAAMIKDIQGPANYQAAHPPPSYQPRVDFATRTGGMFSNPMPVTGPCGLPQNGTALPSNGIPTGLIDQCSAAQTVIPFGNHATLMAAQPASNTPLWVKSMFGPKPVSKPDRPFNPGDGIQAMRQQQYEEYLEHLRTTDPSYALNCKQRQARRADRQRLGPRVGHSSGQKVLC</sequence>
<evidence type="ECO:0000313" key="1">
    <source>
        <dbReference type="EMBL" id="KAJ2984996.1"/>
    </source>
</evidence>
<proteinExistence type="predicted"/>
<accession>A0ACC1P325</accession>
<dbReference type="EMBL" id="JAPDGR010001184">
    <property type="protein sequence ID" value="KAJ2984996.1"/>
    <property type="molecule type" value="Genomic_DNA"/>
</dbReference>
<name>A0ACC1P325_9PEZI</name>
<protein>
    <submittedName>
        <fullName evidence="1">Uncharacterized protein</fullName>
    </submittedName>
</protein>
<comment type="caution">
    <text evidence="1">The sequence shown here is derived from an EMBL/GenBank/DDBJ whole genome shotgun (WGS) entry which is preliminary data.</text>
</comment>
<gene>
    <name evidence="1" type="ORF">NUW58_g5770</name>
</gene>